<accession>A0A3P6SIT8</accession>
<sequence length="511" mass="56035">MTEDIATLKSDRSVGLTPDEIWLQDSEARLDSMEMLLKSVKRDIDALSEKLPSPRMPRVQNENRSDFSNDNFVHETGCKNYVLSSNPVNSPQFSPLFPPVLPSSEEVEVVHVEHHRMFYNLGLGSHTIAEPLTGMLEETGPEVCEATKPTSCADLHALVEESEEEKIKPWRSPADFRTAVSANEYSPPTSPTFGESNDIVALKNILLHSENVEAYGGLPEGTDAKHMSVYGSSHTLPTIEENSEEDRAMTDSENADSSLSAEVGSPPDGQPPPTDSQNFKSVDDTGKDRSTLPPPGLAAPRFYESVRKCANVEDSGRSHSPRQQTMEKMNVCRDPADNLEARRSLERPRSGSPFLTRPKAMTEPQSVSAVPSLTSLRSRDSMIISDAESYVTVRSNVYPSSSCEEAYVTATSDLDGVGRVSEDEDVRTFQGHTSYLGGGQDWRRVMAKEKPSKLLVLQQTSNSDSHQQSDDVLEFTLVEAECDNSGPARNSSQPPAENSGFSDPGTPKHSE</sequence>
<keyword evidence="4" id="KW-1185">Reference proteome</keyword>
<feature type="compositionally biased region" description="Polar residues" evidence="2">
    <location>
        <begin position="251"/>
        <end position="260"/>
    </location>
</feature>
<dbReference type="Proteomes" id="UP000281553">
    <property type="component" value="Unassembled WGS sequence"/>
</dbReference>
<proteinExistence type="predicted"/>
<feature type="compositionally biased region" description="Basic and acidic residues" evidence="2">
    <location>
        <begin position="330"/>
        <end position="349"/>
    </location>
</feature>
<feature type="compositionally biased region" description="Polar residues" evidence="2">
    <location>
        <begin position="487"/>
        <end position="501"/>
    </location>
</feature>
<name>A0A3P6SIT8_DIBLA</name>
<dbReference type="AlphaFoldDB" id="A0A3P6SIT8"/>
<evidence type="ECO:0000256" key="2">
    <source>
        <dbReference type="SAM" id="MobiDB-lite"/>
    </source>
</evidence>
<feature type="compositionally biased region" description="Polar residues" evidence="2">
    <location>
        <begin position="457"/>
        <end position="466"/>
    </location>
</feature>
<evidence type="ECO:0000256" key="1">
    <source>
        <dbReference type="SAM" id="Coils"/>
    </source>
</evidence>
<feature type="coiled-coil region" evidence="1">
    <location>
        <begin position="23"/>
        <end position="50"/>
    </location>
</feature>
<feature type="region of interest" description="Disordered" evidence="2">
    <location>
        <begin position="235"/>
        <end position="373"/>
    </location>
</feature>
<reference evidence="3 4" key="1">
    <citation type="submission" date="2018-11" db="EMBL/GenBank/DDBJ databases">
        <authorList>
            <consortium name="Pathogen Informatics"/>
        </authorList>
    </citation>
    <scope>NUCLEOTIDE SEQUENCE [LARGE SCALE GENOMIC DNA]</scope>
</reference>
<dbReference type="OrthoDB" id="6270595at2759"/>
<keyword evidence="1" id="KW-0175">Coiled coil</keyword>
<evidence type="ECO:0000313" key="4">
    <source>
        <dbReference type="Proteomes" id="UP000281553"/>
    </source>
</evidence>
<feature type="region of interest" description="Disordered" evidence="2">
    <location>
        <begin position="457"/>
        <end position="511"/>
    </location>
</feature>
<feature type="compositionally biased region" description="Basic and acidic residues" evidence="2">
    <location>
        <begin position="281"/>
        <end position="290"/>
    </location>
</feature>
<protein>
    <submittedName>
        <fullName evidence="3">Uncharacterized protein</fullName>
    </submittedName>
</protein>
<feature type="compositionally biased region" description="Polar residues" evidence="2">
    <location>
        <begin position="363"/>
        <end position="373"/>
    </location>
</feature>
<gene>
    <name evidence="3" type="ORF">DILT_LOCUS2701</name>
</gene>
<dbReference type="EMBL" id="UYRU01042495">
    <property type="protein sequence ID" value="VDK75872.1"/>
    <property type="molecule type" value="Genomic_DNA"/>
</dbReference>
<feature type="compositionally biased region" description="Basic and acidic residues" evidence="2">
    <location>
        <begin position="304"/>
        <end position="317"/>
    </location>
</feature>
<organism evidence="3 4">
    <name type="scientific">Dibothriocephalus latus</name>
    <name type="common">Fish tapeworm</name>
    <name type="synonym">Diphyllobothrium latum</name>
    <dbReference type="NCBI Taxonomy" id="60516"/>
    <lineage>
        <taxon>Eukaryota</taxon>
        <taxon>Metazoa</taxon>
        <taxon>Spiralia</taxon>
        <taxon>Lophotrochozoa</taxon>
        <taxon>Platyhelminthes</taxon>
        <taxon>Cestoda</taxon>
        <taxon>Eucestoda</taxon>
        <taxon>Diphyllobothriidea</taxon>
        <taxon>Diphyllobothriidae</taxon>
        <taxon>Dibothriocephalus</taxon>
    </lineage>
</organism>
<evidence type="ECO:0000313" key="3">
    <source>
        <dbReference type="EMBL" id="VDK75872.1"/>
    </source>
</evidence>